<dbReference type="EMBL" id="CP144522">
    <property type="protein sequence ID" value="WWC69287.1"/>
    <property type="molecule type" value="Genomic_DNA"/>
</dbReference>
<sequence>MGLPPQLPPKEYNSTQSKSSFLSPNSSNSRLSTNSKSSLNSIIDQDLAAAVRDSVQINTPKSQTIPRNSILLDTSSSSSSGNNNNNNNNNNHNKIQPPLPSLNPLIPRRTPSPNTQQQHQRQQEAKKMGVYQPTHNYSHSSPDMSIITNHQGQQPALPSARMSQISPQNPFEDDEIEPAGTGRIKPPGTGHMTNKSFGGTSLESDGMVQPHRAKFGRSQTGSIPPTSSSSHLLGPTSPTSGPKTRTRRSMSSDSYGFNGEMPAIKELTSGQKKAAEDKKGSRHADVIDTWDPTGLGSAMWHHSGPYDAAAPSRNTNLPNNRAPMQAFRAPPVQSPPPKGPTTISLSSPPVPPAKDTTVEGSDRPAHKRGQSGNRYGAPPTNRRVSGGGLTGQYSTSMPSSGGYFPNMDAPQDEATLARLERQREREAKRQALKAAWGTDTPEPFEDFGRSPNDGTIDLGSDYYSPESVSAPLPGKSARSPGLRFGMGATSPPILDQGTSPTGEYPPAITRGAGPGGVKRTKSLMQKIKTMVRHRSESMESDSNPPFRYGYGGGEGQRSMSASSGQVHKGKVPLPSPGWEDRPALVEEEELEDEIIPGGGQFDDADVFGHDRRRVVSDGNNRENPRSSSPNKASSNEINPSISAEHPSEYHQDKSKRPGFFARTSGNQSSSGGRNSPNKKPILPHNSFSNSSIPTTNSITTPNDVFAEVDESLKDNLNKQGNPEDFEKIIPSTAGSGFILVESPSSKARVLKALQKEQQHNHHHHHHVRSNSHSKHDENGISTIPANRAKYLPTPPVAPVMPDFNDILAPTRKTSPMELGVPEEGGLKRKTSMVKKLKDRMNK</sequence>
<feature type="compositionally biased region" description="Low complexity" evidence="1">
    <location>
        <begin position="664"/>
        <end position="677"/>
    </location>
</feature>
<feature type="compositionally biased region" description="Polar residues" evidence="1">
    <location>
        <begin position="631"/>
        <end position="641"/>
    </location>
</feature>
<evidence type="ECO:0000256" key="1">
    <source>
        <dbReference type="SAM" id="MobiDB-lite"/>
    </source>
</evidence>
<evidence type="ECO:0000313" key="3">
    <source>
        <dbReference type="Proteomes" id="UP000094020"/>
    </source>
</evidence>
<dbReference type="InterPro" id="IPR013226">
    <property type="entry name" value="Pal1"/>
</dbReference>
<evidence type="ECO:0008006" key="4">
    <source>
        <dbReference type="Google" id="ProtNLM"/>
    </source>
</evidence>
<proteinExistence type="predicted"/>
<feature type="compositionally biased region" description="Polar residues" evidence="1">
    <location>
        <begin position="58"/>
        <end position="74"/>
    </location>
</feature>
<gene>
    <name evidence="2" type="ORF">I206_103225</name>
</gene>
<dbReference type="AlphaFoldDB" id="A0AAJ8L556"/>
<accession>A0AAJ8L556</accession>
<feature type="compositionally biased region" description="Basic and acidic residues" evidence="1">
    <location>
        <begin position="273"/>
        <end position="286"/>
    </location>
</feature>
<feature type="compositionally biased region" description="Basic and acidic residues" evidence="1">
    <location>
        <begin position="645"/>
        <end position="655"/>
    </location>
</feature>
<feature type="compositionally biased region" description="Basic and acidic residues" evidence="1">
    <location>
        <begin position="606"/>
        <end position="624"/>
    </location>
</feature>
<dbReference type="RefSeq" id="XP_070058801.1">
    <property type="nucleotide sequence ID" value="XM_070202700.1"/>
</dbReference>
<feature type="compositionally biased region" description="Low complexity" evidence="1">
    <location>
        <begin position="17"/>
        <end position="38"/>
    </location>
</feature>
<feature type="compositionally biased region" description="Low complexity" evidence="1">
    <location>
        <begin position="75"/>
        <end position="93"/>
    </location>
</feature>
<dbReference type="GeneID" id="30170139"/>
<feature type="compositionally biased region" description="Basic residues" evidence="1">
    <location>
        <begin position="760"/>
        <end position="772"/>
    </location>
</feature>
<feature type="compositionally biased region" description="Polar residues" evidence="1">
    <location>
        <begin position="133"/>
        <end position="169"/>
    </location>
</feature>
<dbReference type="PANTHER" id="PTHR28307">
    <property type="entry name" value="PROTEIN PAL1"/>
    <property type="match status" value="1"/>
</dbReference>
<dbReference type="Pfam" id="PF08316">
    <property type="entry name" value="Pal1"/>
    <property type="match status" value="1"/>
</dbReference>
<dbReference type="PANTHER" id="PTHR28307:SF2">
    <property type="entry name" value="PROTEIN PAL1"/>
    <property type="match status" value="1"/>
</dbReference>
<feature type="compositionally biased region" description="Basic residues" evidence="1">
    <location>
        <begin position="827"/>
        <end position="842"/>
    </location>
</feature>
<reference evidence="2" key="1">
    <citation type="submission" date="2013-07" db="EMBL/GenBank/DDBJ databases">
        <authorList>
            <consortium name="The Broad Institute Genome Sequencing Platform"/>
            <person name="Cuomo C."/>
            <person name="Litvintseva A."/>
            <person name="Chen Y."/>
            <person name="Heitman J."/>
            <person name="Sun S."/>
            <person name="Springer D."/>
            <person name="Dromer F."/>
            <person name="Young S.K."/>
            <person name="Zeng Q."/>
            <person name="Gargeya S."/>
            <person name="Fitzgerald M."/>
            <person name="Abouelleil A."/>
            <person name="Alvarado L."/>
            <person name="Berlin A.M."/>
            <person name="Chapman S.B."/>
            <person name="Dewar J."/>
            <person name="Goldberg J."/>
            <person name="Griggs A."/>
            <person name="Gujja S."/>
            <person name="Hansen M."/>
            <person name="Howarth C."/>
            <person name="Imamovic A."/>
            <person name="Larimer J."/>
            <person name="McCowan C."/>
            <person name="Murphy C."/>
            <person name="Pearson M."/>
            <person name="Priest M."/>
            <person name="Roberts A."/>
            <person name="Saif S."/>
            <person name="Shea T."/>
            <person name="Sykes S."/>
            <person name="Wortman J."/>
            <person name="Nusbaum C."/>
            <person name="Birren B."/>
        </authorList>
    </citation>
    <scope>NUCLEOTIDE SEQUENCE</scope>
    <source>
        <strain evidence="2">CBS 10737</strain>
    </source>
</reference>
<organism evidence="2 3">
    <name type="scientific">Kwoniella pini CBS 10737</name>
    <dbReference type="NCBI Taxonomy" id="1296096"/>
    <lineage>
        <taxon>Eukaryota</taxon>
        <taxon>Fungi</taxon>
        <taxon>Dikarya</taxon>
        <taxon>Basidiomycota</taxon>
        <taxon>Agaricomycotina</taxon>
        <taxon>Tremellomycetes</taxon>
        <taxon>Tremellales</taxon>
        <taxon>Cryptococcaceae</taxon>
        <taxon>Kwoniella</taxon>
    </lineage>
</organism>
<dbReference type="KEGG" id="kpin:30170139"/>
<feature type="compositionally biased region" description="Low complexity" evidence="1">
    <location>
        <begin position="685"/>
        <end position="702"/>
    </location>
</feature>
<feature type="region of interest" description="Disordered" evidence="1">
    <location>
        <begin position="1"/>
        <end position="38"/>
    </location>
</feature>
<evidence type="ECO:0000313" key="2">
    <source>
        <dbReference type="EMBL" id="WWC69287.1"/>
    </source>
</evidence>
<dbReference type="GO" id="GO:0005737">
    <property type="term" value="C:cytoplasm"/>
    <property type="evidence" value="ECO:0007669"/>
    <property type="project" value="TreeGrafter"/>
</dbReference>
<feature type="compositionally biased region" description="Acidic residues" evidence="1">
    <location>
        <begin position="585"/>
        <end position="594"/>
    </location>
</feature>
<name>A0AAJ8L556_9TREE</name>
<protein>
    <recommendedName>
        <fullName evidence="4">Pal1 cell morphology protein</fullName>
    </recommendedName>
</protein>
<reference evidence="2" key="2">
    <citation type="submission" date="2024-02" db="EMBL/GenBank/DDBJ databases">
        <title>Comparative genomics of Cryptococcus and Kwoniella reveals pathogenesis evolution and contrasting modes of karyotype evolution via chromosome fusion or intercentromeric recombination.</title>
        <authorList>
            <person name="Coelho M.A."/>
            <person name="David-Palma M."/>
            <person name="Shea T."/>
            <person name="Bowers K."/>
            <person name="McGinley-Smith S."/>
            <person name="Mohammad A.W."/>
            <person name="Gnirke A."/>
            <person name="Yurkov A.M."/>
            <person name="Nowrousian M."/>
            <person name="Sun S."/>
            <person name="Cuomo C.A."/>
            <person name="Heitman J."/>
        </authorList>
    </citation>
    <scope>NUCLEOTIDE SEQUENCE</scope>
    <source>
        <strain evidence="2">CBS 10737</strain>
    </source>
</reference>
<feature type="compositionally biased region" description="Polar residues" evidence="1">
    <location>
        <begin position="191"/>
        <end position="203"/>
    </location>
</feature>
<feature type="region of interest" description="Disordered" evidence="1">
    <location>
        <begin position="756"/>
        <end position="777"/>
    </location>
</feature>
<feature type="compositionally biased region" description="Polar residues" evidence="1">
    <location>
        <begin position="217"/>
        <end position="255"/>
    </location>
</feature>
<feature type="compositionally biased region" description="Basic and acidic residues" evidence="1">
    <location>
        <begin position="418"/>
        <end position="429"/>
    </location>
</feature>
<dbReference type="Proteomes" id="UP000094020">
    <property type="component" value="Chromosome 4"/>
</dbReference>
<feature type="region of interest" description="Disordered" evidence="1">
    <location>
        <begin position="808"/>
        <end position="842"/>
    </location>
</feature>
<feature type="region of interest" description="Disordered" evidence="1">
    <location>
        <begin position="58"/>
        <end position="727"/>
    </location>
</feature>
<keyword evidence="3" id="KW-1185">Reference proteome</keyword>